<keyword evidence="3" id="KW-1185">Reference proteome</keyword>
<name>A0A3N4Z584_9MICO</name>
<proteinExistence type="predicted"/>
<dbReference type="RefSeq" id="WP_170175190.1">
    <property type="nucleotide sequence ID" value="NZ_RKRA01000001.1"/>
</dbReference>
<keyword evidence="1" id="KW-0472">Membrane</keyword>
<evidence type="ECO:0000313" key="3">
    <source>
        <dbReference type="Proteomes" id="UP000280726"/>
    </source>
</evidence>
<evidence type="ECO:0000313" key="2">
    <source>
        <dbReference type="EMBL" id="RPF26280.1"/>
    </source>
</evidence>
<protein>
    <submittedName>
        <fullName evidence="2">Uncharacterized protein</fullName>
    </submittedName>
</protein>
<sequence length="52" mass="5890">MYATIWRILPGPRWLKALEALVLAAAVVYALFTWGYPWAAETFDMLDTTVGE</sequence>
<feature type="transmembrane region" description="Helical" evidence="1">
    <location>
        <begin position="20"/>
        <end position="39"/>
    </location>
</feature>
<reference evidence="2 3" key="1">
    <citation type="submission" date="2018-11" db="EMBL/GenBank/DDBJ databases">
        <title>Sequencing the genomes of 1000 actinobacteria strains.</title>
        <authorList>
            <person name="Klenk H.-P."/>
        </authorList>
    </citation>
    <scope>NUCLEOTIDE SEQUENCE [LARGE SCALE GENOMIC DNA]</scope>
    <source>
        <strain evidence="2 3">DSM 14418</strain>
    </source>
</reference>
<keyword evidence="1" id="KW-0812">Transmembrane</keyword>
<gene>
    <name evidence="2" type="ORF">EDD32_0714</name>
</gene>
<dbReference type="AlphaFoldDB" id="A0A3N4Z584"/>
<evidence type="ECO:0000256" key="1">
    <source>
        <dbReference type="SAM" id="Phobius"/>
    </source>
</evidence>
<keyword evidence="1" id="KW-1133">Transmembrane helix</keyword>
<accession>A0A3N4Z584</accession>
<dbReference type="Proteomes" id="UP000280726">
    <property type="component" value="Unassembled WGS sequence"/>
</dbReference>
<organism evidence="2 3">
    <name type="scientific">Georgenia muralis</name>
    <dbReference type="NCBI Taxonomy" id="154117"/>
    <lineage>
        <taxon>Bacteria</taxon>
        <taxon>Bacillati</taxon>
        <taxon>Actinomycetota</taxon>
        <taxon>Actinomycetes</taxon>
        <taxon>Micrococcales</taxon>
        <taxon>Bogoriellaceae</taxon>
        <taxon>Georgenia</taxon>
    </lineage>
</organism>
<dbReference type="EMBL" id="RKRA01000001">
    <property type="protein sequence ID" value="RPF26280.1"/>
    <property type="molecule type" value="Genomic_DNA"/>
</dbReference>
<comment type="caution">
    <text evidence="2">The sequence shown here is derived from an EMBL/GenBank/DDBJ whole genome shotgun (WGS) entry which is preliminary data.</text>
</comment>